<proteinExistence type="predicted"/>
<dbReference type="PANTHER" id="PTHR47738:SF1">
    <property type="entry name" value="NITROGEN REGULATORY PROTEIN"/>
    <property type="match status" value="1"/>
</dbReference>
<dbReference type="SUPFAM" id="SSF55594">
    <property type="entry name" value="HPr-like"/>
    <property type="match status" value="1"/>
</dbReference>
<dbReference type="InterPro" id="IPR016152">
    <property type="entry name" value="PTrfase/Anion_transptr"/>
</dbReference>
<reference evidence="3" key="1">
    <citation type="submission" date="2021-11" db="EMBL/GenBank/DDBJ databases">
        <authorList>
            <person name="Rodrigo-Torres L."/>
            <person name="Arahal R. D."/>
            <person name="Lucena T."/>
        </authorList>
    </citation>
    <scope>NUCLEOTIDE SEQUENCE</scope>
    <source>
        <strain evidence="3">CECT 7928</strain>
    </source>
</reference>
<protein>
    <recommendedName>
        <fullName evidence="2">PTS EIIA type-2 domain-containing protein</fullName>
    </recommendedName>
</protein>
<evidence type="ECO:0000259" key="2">
    <source>
        <dbReference type="PROSITE" id="PS51094"/>
    </source>
</evidence>
<dbReference type="RefSeq" id="WP_237359676.1">
    <property type="nucleotide sequence ID" value="NZ_CAKLDM010000001.1"/>
</dbReference>
<keyword evidence="1" id="KW-0762">Sugar transport</keyword>
<dbReference type="PANTHER" id="PTHR47738">
    <property type="entry name" value="PTS SYSTEM FRUCTOSE-LIKE EIIA COMPONENT-RELATED"/>
    <property type="match status" value="1"/>
</dbReference>
<evidence type="ECO:0000313" key="3">
    <source>
        <dbReference type="EMBL" id="CAH0536183.1"/>
    </source>
</evidence>
<dbReference type="InterPro" id="IPR016910">
    <property type="entry name" value="UCP029195_PTS_EIIA2"/>
</dbReference>
<feature type="domain" description="PTS EIIA type-2" evidence="2">
    <location>
        <begin position="106"/>
        <end position="252"/>
    </location>
</feature>
<organism evidence="3 4">
    <name type="scientific">Vibrio marisflavi CECT 7928</name>
    <dbReference type="NCBI Taxonomy" id="634439"/>
    <lineage>
        <taxon>Bacteria</taxon>
        <taxon>Pseudomonadati</taxon>
        <taxon>Pseudomonadota</taxon>
        <taxon>Gammaproteobacteria</taxon>
        <taxon>Vibrionales</taxon>
        <taxon>Vibrionaceae</taxon>
        <taxon>Vibrio</taxon>
    </lineage>
</organism>
<sequence length="259" mass="29314">MIASRVTFYLASQGIPGWQLNEIKHLASLFRSVVVLVNITQCKRANIEHSLKILSIKNCAGDMCQLVIEGLDAELACMVFSEYFSEKHYLIATTHSQKRMTEEDIQELPVKSLKVPASWFFIEEASSCIEEVLAQAAILASTTHYDEILNALLSREKVSSTQISDRFALPHVMTPHVDEIVVITHFIDCSVQWTENKAKPELALTLLIPANKDTETLQACVRLTRWLLDSGHQQLIIDNREDFLIKEITTHIMACYQPT</sequence>
<dbReference type="Gene3D" id="3.40.930.10">
    <property type="entry name" value="Mannitol-specific EII, Chain A"/>
    <property type="match status" value="1"/>
</dbReference>
<dbReference type="InterPro" id="IPR051541">
    <property type="entry name" value="PTS_SugarTrans_NitroReg"/>
</dbReference>
<evidence type="ECO:0000256" key="1">
    <source>
        <dbReference type="ARBA" id="ARBA00022597"/>
    </source>
</evidence>
<accession>A0ABM8ZZ98</accession>
<name>A0ABM8ZZ98_9VIBR</name>
<evidence type="ECO:0000313" key="4">
    <source>
        <dbReference type="Proteomes" id="UP000838748"/>
    </source>
</evidence>
<dbReference type="PROSITE" id="PS51094">
    <property type="entry name" value="PTS_EIIA_TYPE_2"/>
    <property type="match status" value="1"/>
</dbReference>
<gene>
    <name evidence="3" type="ORF">VMF7928_00261</name>
</gene>
<keyword evidence="4" id="KW-1185">Reference proteome</keyword>
<dbReference type="EMBL" id="CAKLDM010000001">
    <property type="protein sequence ID" value="CAH0536183.1"/>
    <property type="molecule type" value="Genomic_DNA"/>
</dbReference>
<dbReference type="PIRSF" id="PIRSF029195">
    <property type="entry name" value="UCP029195_PTS_EIIA2"/>
    <property type="match status" value="1"/>
</dbReference>
<dbReference type="InterPro" id="IPR002178">
    <property type="entry name" value="PTS_EIIA_type-2_dom"/>
</dbReference>
<dbReference type="SUPFAM" id="SSF55804">
    <property type="entry name" value="Phoshotransferase/anion transport protein"/>
    <property type="match status" value="1"/>
</dbReference>
<dbReference type="InterPro" id="IPR035895">
    <property type="entry name" value="HPr-like_sf"/>
</dbReference>
<dbReference type="Pfam" id="PF00359">
    <property type="entry name" value="PTS_EIIA_2"/>
    <property type="match status" value="1"/>
</dbReference>
<keyword evidence="1" id="KW-0813">Transport</keyword>
<dbReference type="Proteomes" id="UP000838748">
    <property type="component" value="Unassembled WGS sequence"/>
</dbReference>
<comment type="caution">
    <text evidence="3">The sequence shown here is derived from an EMBL/GenBank/DDBJ whole genome shotgun (WGS) entry which is preliminary data.</text>
</comment>